<organism evidence="1 2">
    <name type="scientific">Ranitomeya imitator</name>
    <name type="common">mimic poison frog</name>
    <dbReference type="NCBI Taxonomy" id="111125"/>
    <lineage>
        <taxon>Eukaryota</taxon>
        <taxon>Metazoa</taxon>
        <taxon>Chordata</taxon>
        <taxon>Craniata</taxon>
        <taxon>Vertebrata</taxon>
        <taxon>Euteleostomi</taxon>
        <taxon>Amphibia</taxon>
        <taxon>Batrachia</taxon>
        <taxon>Anura</taxon>
        <taxon>Neobatrachia</taxon>
        <taxon>Hyloidea</taxon>
        <taxon>Dendrobatidae</taxon>
        <taxon>Dendrobatinae</taxon>
        <taxon>Ranitomeya</taxon>
    </lineage>
</organism>
<accession>A0ABN9M0Z0</accession>
<gene>
    <name evidence="1" type="ORF">RIMI_LOCUS14134179</name>
</gene>
<dbReference type="Proteomes" id="UP001176940">
    <property type="component" value="Unassembled WGS sequence"/>
</dbReference>
<comment type="caution">
    <text evidence="1">The sequence shown here is derived from an EMBL/GenBank/DDBJ whole genome shotgun (WGS) entry which is preliminary data.</text>
</comment>
<evidence type="ECO:0000313" key="2">
    <source>
        <dbReference type="Proteomes" id="UP001176940"/>
    </source>
</evidence>
<protein>
    <submittedName>
        <fullName evidence="1">Uncharacterized protein</fullName>
    </submittedName>
</protein>
<name>A0ABN9M0Z0_9NEOB</name>
<reference evidence="1" key="1">
    <citation type="submission" date="2023-07" db="EMBL/GenBank/DDBJ databases">
        <authorList>
            <person name="Stuckert A."/>
        </authorList>
    </citation>
    <scope>NUCLEOTIDE SEQUENCE</scope>
</reference>
<dbReference type="EMBL" id="CAUEEQ010036022">
    <property type="protein sequence ID" value="CAJ0952997.1"/>
    <property type="molecule type" value="Genomic_DNA"/>
</dbReference>
<keyword evidence="2" id="KW-1185">Reference proteome</keyword>
<sequence length="103" mass="11805">MSVDNELPITDVGVLDQEAMICRSIEFQQYWVDQVSATSSRRRTGVEDSDERRRLRIQDKELQEISDQGMCLSMHQPWASLLVAGIKSANIFRSALQFQTQKS</sequence>
<evidence type="ECO:0000313" key="1">
    <source>
        <dbReference type="EMBL" id="CAJ0952997.1"/>
    </source>
</evidence>
<proteinExistence type="predicted"/>